<dbReference type="Proteomes" id="UP000612585">
    <property type="component" value="Unassembled WGS sequence"/>
</dbReference>
<comment type="caution">
    <text evidence="5">The sequence shown here is derived from an EMBL/GenBank/DDBJ whole genome shotgun (WGS) entry which is preliminary data.</text>
</comment>
<evidence type="ECO:0000256" key="1">
    <source>
        <dbReference type="ARBA" id="ARBA00022658"/>
    </source>
</evidence>
<dbReference type="InterPro" id="IPR051553">
    <property type="entry name" value="Ran_GTPase-activating"/>
</dbReference>
<keyword evidence="2" id="KW-0677">Repeat</keyword>
<organism evidence="5 6">
    <name type="scientific">Virgisporangium aurantiacum</name>
    <dbReference type="NCBI Taxonomy" id="175570"/>
    <lineage>
        <taxon>Bacteria</taxon>
        <taxon>Bacillati</taxon>
        <taxon>Actinomycetota</taxon>
        <taxon>Actinomycetes</taxon>
        <taxon>Micromonosporales</taxon>
        <taxon>Micromonosporaceae</taxon>
        <taxon>Virgisporangium</taxon>
    </lineage>
</organism>
<dbReference type="InterPro" id="IPR009091">
    <property type="entry name" value="RCC1/BLIP-II"/>
</dbReference>
<dbReference type="AlphaFoldDB" id="A0A8J3ZIT7"/>
<sequence>MVWRERRGGARLALAGLVAAAAGSLIGAGPATAAVPANMGAVAWGDNQHGQLGDGTTRDTSVPARAAGLTGGIRQIAGGHEHTLAVGPNGEVWAWGSNDRGQLGDGTRNNHPLPTRVPGIDNAVAVAGGGMFSLAVLADGTVKAWGDNAFGQLGILAGPDVLSPVTVPGVGSVLAVAAGNAHSLALRADGTVWGWGFNRSGALGDGTLIDRRTPAPVHDLTGVRQIVSGSGHAMALRADGTVYAWGAGAEGELGNGQTPLKQLLPVAANVAQVVHISAGRQHSLAVCADGSVWAWGSNADHQVIDGGLVKQPVPVRVPGLPSIVQAAGAATSSVALDSTGAVWTWGSVAGDPTVDTGVPFTVAGLAKVTAIAAGAFHYLALVKPPFTVRLSPTTGTVAAGGDISTQVSLATDTGYTGAATLTVNGLPPGVTASLTSDTVGVGSPTTLTFHNPAGSPAGTYPITVTATDKAAAVTAQTTTFQLTVAPAGNFMIALSPTSGAIAPGASTTTTVHLTPLNGFSGSATLSTTGLPAGVTATFAPGPVSARNPATLTLLAAPNSRPGTYTFTVAASASGGGWTAAYELTVTGLAF</sequence>
<dbReference type="GO" id="GO:0005085">
    <property type="term" value="F:guanyl-nucleotide exchange factor activity"/>
    <property type="evidence" value="ECO:0007669"/>
    <property type="project" value="TreeGrafter"/>
</dbReference>
<evidence type="ECO:0000256" key="3">
    <source>
        <dbReference type="SAM" id="SignalP"/>
    </source>
</evidence>
<evidence type="ECO:0000313" key="5">
    <source>
        <dbReference type="EMBL" id="GIJ62315.1"/>
    </source>
</evidence>
<dbReference type="PANTHER" id="PTHR45982">
    <property type="entry name" value="REGULATOR OF CHROMOSOME CONDENSATION"/>
    <property type="match status" value="1"/>
</dbReference>
<dbReference type="InterPro" id="IPR000408">
    <property type="entry name" value="Reg_chr_condens"/>
</dbReference>
<dbReference type="InterPro" id="IPR058923">
    <property type="entry name" value="RCC1-like_dom"/>
</dbReference>
<proteinExistence type="predicted"/>
<gene>
    <name evidence="5" type="ORF">Vau01_098310</name>
</gene>
<keyword evidence="3" id="KW-0732">Signal</keyword>
<keyword evidence="6" id="KW-1185">Reference proteome</keyword>
<feature type="signal peptide" evidence="3">
    <location>
        <begin position="1"/>
        <end position="33"/>
    </location>
</feature>
<keyword evidence="1" id="KW-0344">Guanine-nucleotide releasing factor</keyword>
<dbReference type="RefSeq" id="WP_239152552.1">
    <property type="nucleotide sequence ID" value="NZ_BOPG01000077.1"/>
</dbReference>
<dbReference type="GO" id="GO:0005737">
    <property type="term" value="C:cytoplasm"/>
    <property type="evidence" value="ECO:0007669"/>
    <property type="project" value="TreeGrafter"/>
</dbReference>
<dbReference type="Gene3D" id="2.130.10.30">
    <property type="entry name" value="Regulator of chromosome condensation 1/beta-lactamase-inhibitor protein II"/>
    <property type="match status" value="2"/>
</dbReference>
<dbReference type="PROSITE" id="PS50012">
    <property type="entry name" value="RCC1_3"/>
    <property type="match status" value="6"/>
</dbReference>
<feature type="chain" id="PRO_5035223293" description="RCC1-like domain-containing protein" evidence="3">
    <location>
        <begin position="34"/>
        <end position="590"/>
    </location>
</feature>
<protein>
    <recommendedName>
        <fullName evidence="4">RCC1-like domain-containing protein</fullName>
    </recommendedName>
</protein>
<dbReference type="Pfam" id="PF00415">
    <property type="entry name" value="RCC1"/>
    <property type="match status" value="1"/>
</dbReference>
<dbReference type="EMBL" id="BOPG01000077">
    <property type="protein sequence ID" value="GIJ62315.1"/>
    <property type="molecule type" value="Genomic_DNA"/>
</dbReference>
<dbReference type="Pfam" id="PF25390">
    <property type="entry name" value="WD40_RLD"/>
    <property type="match status" value="1"/>
</dbReference>
<dbReference type="PRINTS" id="PR00633">
    <property type="entry name" value="RCCNDNSATION"/>
</dbReference>
<reference evidence="5" key="1">
    <citation type="submission" date="2021-01" db="EMBL/GenBank/DDBJ databases">
        <title>Whole genome shotgun sequence of Virgisporangium aurantiacum NBRC 16421.</title>
        <authorList>
            <person name="Komaki H."/>
            <person name="Tamura T."/>
        </authorList>
    </citation>
    <scope>NUCLEOTIDE SEQUENCE</scope>
    <source>
        <strain evidence="5">NBRC 16421</strain>
    </source>
</reference>
<evidence type="ECO:0000259" key="4">
    <source>
        <dbReference type="Pfam" id="PF25390"/>
    </source>
</evidence>
<accession>A0A8J3ZIT7</accession>
<evidence type="ECO:0000313" key="6">
    <source>
        <dbReference type="Proteomes" id="UP000612585"/>
    </source>
</evidence>
<dbReference type="SUPFAM" id="SSF50985">
    <property type="entry name" value="RCC1/BLIP-II"/>
    <property type="match status" value="2"/>
</dbReference>
<dbReference type="PANTHER" id="PTHR45982:SF1">
    <property type="entry name" value="REGULATOR OF CHROMOSOME CONDENSATION"/>
    <property type="match status" value="1"/>
</dbReference>
<dbReference type="PROSITE" id="PS00626">
    <property type="entry name" value="RCC1_2"/>
    <property type="match status" value="2"/>
</dbReference>
<evidence type="ECO:0000256" key="2">
    <source>
        <dbReference type="ARBA" id="ARBA00022737"/>
    </source>
</evidence>
<name>A0A8J3ZIT7_9ACTN</name>
<feature type="domain" description="RCC1-like" evidence="4">
    <location>
        <begin position="123"/>
        <end position="382"/>
    </location>
</feature>